<reference evidence="12" key="1">
    <citation type="submission" date="2017-02" db="EMBL/GenBank/DDBJ databases">
        <authorList>
            <person name="Varghese N."/>
            <person name="Submissions S."/>
        </authorList>
    </citation>
    <scope>NUCLEOTIDE SEQUENCE [LARGE SCALE GENOMIC DNA]</scope>
    <source>
        <strain evidence="12">DSM 24967</strain>
    </source>
</reference>
<evidence type="ECO:0000256" key="4">
    <source>
        <dbReference type="ARBA" id="ARBA00022692"/>
    </source>
</evidence>
<keyword evidence="12" id="KW-1185">Reference proteome</keyword>
<dbReference type="GO" id="GO:0009279">
    <property type="term" value="C:cell outer membrane"/>
    <property type="evidence" value="ECO:0007669"/>
    <property type="project" value="UniProtKB-SubCell"/>
</dbReference>
<dbReference type="InterPro" id="IPR008969">
    <property type="entry name" value="CarboxyPept-like_regulatory"/>
</dbReference>
<dbReference type="GO" id="GO:0044718">
    <property type="term" value="P:siderophore transmembrane transport"/>
    <property type="evidence" value="ECO:0007669"/>
    <property type="project" value="TreeGrafter"/>
</dbReference>
<dbReference type="GO" id="GO:0015344">
    <property type="term" value="F:siderophore uptake transmembrane transporter activity"/>
    <property type="evidence" value="ECO:0007669"/>
    <property type="project" value="TreeGrafter"/>
</dbReference>
<accession>A0A1T5EW24</accession>
<evidence type="ECO:0000256" key="2">
    <source>
        <dbReference type="ARBA" id="ARBA00022448"/>
    </source>
</evidence>
<evidence type="ECO:0000256" key="3">
    <source>
        <dbReference type="ARBA" id="ARBA00022452"/>
    </source>
</evidence>
<dbReference type="NCBIfam" id="TIGR04057">
    <property type="entry name" value="SusC_RagA_signa"/>
    <property type="match status" value="1"/>
</dbReference>
<protein>
    <submittedName>
        <fullName evidence="11">TonB-linked outer membrane protein, SusC/RagA family</fullName>
    </submittedName>
</protein>
<evidence type="ECO:0000259" key="10">
    <source>
        <dbReference type="Pfam" id="PF07715"/>
    </source>
</evidence>
<dbReference type="InterPro" id="IPR023997">
    <property type="entry name" value="TonB-dep_OMP_SusC/RagA_CS"/>
</dbReference>
<dbReference type="PANTHER" id="PTHR30069">
    <property type="entry name" value="TONB-DEPENDENT OUTER MEMBRANE RECEPTOR"/>
    <property type="match status" value="1"/>
</dbReference>
<keyword evidence="6 8" id="KW-0472">Membrane</keyword>
<dbReference type="InterPro" id="IPR012910">
    <property type="entry name" value="Plug_dom"/>
</dbReference>
<dbReference type="PANTHER" id="PTHR30069:SF29">
    <property type="entry name" value="HEMOGLOBIN AND HEMOGLOBIN-HAPTOGLOBIN-BINDING PROTEIN 1-RELATED"/>
    <property type="match status" value="1"/>
</dbReference>
<dbReference type="Gene3D" id="2.60.40.1120">
    <property type="entry name" value="Carboxypeptidase-like, regulatory domain"/>
    <property type="match status" value="1"/>
</dbReference>
<dbReference type="EMBL" id="FUYQ01000032">
    <property type="protein sequence ID" value="SKB88147.1"/>
    <property type="molecule type" value="Genomic_DNA"/>
</dbReference>
<dbReference type="SUPFAM" id="SSF49464">
    <property type="entry name" value="Carboxypeptidase regulatory domain-like"/>
    <property type="match status" value="1"/>
</dbReference>
<evidence type="ECO:0000313" key="12">
    <source>
        <dbReference type="Proteomes" id="UP000190852"/>
    </source>
</evidence>
<name>A0A1T5EW24_9BACT</name>
<gene>
    <name evidence="11" type="ORF">SAMN05660349_03182</name>
</gene>
<dbReference type="Gene3D" id="2.170.130.10">
    <property type="entry name" value="TonB-dependent receptor, plug domain"/>
    <property type="match status" value="1"/>
</dbReference>
<evidence type="ECO:0000313" key="11">
    <source>
        <dbReference type="EMBL" id="SKB88147.1"/>
    </source>
</evidence>
<evidence type="ECO:0000256" key="9">
    <source>
        <dbReference type="SAM" id="SignalP"/>
    </source>
</evidence>
<evidence type="ECO:0000256" key="8">
    <source>
        <dbReference type="PROSITE-ProRule" id="PRU01360"/>
    </source>
</evidence>
<keyword evidence="2 8" id="KW-0813">Transport</keyword>
<dbReference type="Proteomes" id="UP000190852">
    <property type="component" value="Unassembled WGS sequence"/>
</dbReference>
<evidence type="ECO:0000256" key="1">
    <source>
        <dbReference type="ARBA" id="ARBA00004571"/>
    </source>
</evidence>
<dbReference type="NCBIfam" id="TIGR04056">
    <property type="entry name" value="OMP_RagA_SusC"/>
    <property type="match status" value="1"/>
</dbReference>
<dbReference type="InterPro" id="IPR039426">
    <property type="entry name" value="TonB-dep_rcpt-like"/>
</dbReference>
<keyword evidence="7 8" id="KW-0998">Cell outer membrane</keyword>
<dbReference type="InterPro" id="IPR037066">
    <property type="entry name" value="Plug_dom_sf"/>
</dbReference>
<comment type="subcellular location">
    <subcellularLocation>
        <location evidence="1 8">Cell outer membrane</location>
        <topology evidence="1 8">Multi-pass membrane protein</topology>
    </subcellularLocation>
</comment>
<evidence type="ECO:0000256" key="6">
    <source>
        <dbReference type="ARBA" id="ARBA00023136"/>
    </source>
</evidence>
<dbReference type="FunFam" id="2.60.40.1120:FF:000003">
    <property type="entry name" value="Outer membrane protein Omp121"/>
    <property type="match status" value="1"/>
</dbReference>
<dbReference type="Gene3D" id="2.40.170.20">
    <property type="entry name" value="TonB-dependent receptor, beta-barrel domain"/>
    <property type="match status" value="1"/>
</dbReference>
<dbReference type="SUPFAM" id="SSF56935">
    <property type="entry name" value="Porins"/>
    <property type="match status" value="1"/>
</dbReference>
<dbReference type="RefSeq" id="WP_079684549.1">
    <property type="nucleotide sequence ID" value="NZ_FUYQ01000032.1"/>
</dbReference>
<dbReference type="PROSITE" id="PS52016">
    <property type="entry name" value="TONB_DEPENDENT_REC_3"/>
    <property type="match status" value="1"/>
</dbReference>
<proteinExistence type="inferred from homology"/>
<dbReference type="InterPro" id="IPR036942">
    <property type="entry name" value="Beta-barrel_TonB_sf"/>
</dbReference>
<comment type="similarity">
    <text evidence="8">Belongs to the TonB-dependent receptor family.</text>
</comment>
<evidence type="ECO:0000256" key="5">
    <source>
        <dbReference type="ARBA" id="ARBA00022729"/>
    </source>
</evidence>
<dbReference type="Pfam" id="PF07715">
    <property type="entry name" value="Plug"/>
    <property type="match status" value="1"/>
</dbReference>
<keyword evidence="4 8" id="KW-0812">Transmembrane</keyword>
<dbReference type="Pfam" id="PF13715">
    <property type="entry name" value="CarbopepD_reg_2"/>
    <property type="match status" value="1"/>
</dbReference>
<keyword evidence="5 9" id="KW-0732">Signal</keyword>
<dbReference type="AlphaFoldDB" id="A0A1T5EW24"/>
<organism evidence="11 12">
    <name type="scientific">Parabacteroides chartae</name>
    <dbReference type="NCBI Taxonomy" id="1037355"/>
    <lineage>
        <taxon>Bacteria</taxon>
        <taxon>Pseudomonadati</taxon>
        <taxon>Bacteroidota</taxon>
        <taxon>Bacteroidia</taxon>
        <taxon>Bacteroidales</taxon>
        <taxon>Tannerellaceae</taxon>
        <taxon>Parabacteroides</taxon>
    </lineage>
</organism>
<feature type="chain" id="PRO_5010533777" evidence="9">
    <location>
        <begin position="21"/>
        <end position="1008"/>
    </location>
</feature>
<sequence length="1008" mass="110281">MKKLTFLFLCLVLGIGLATAQTKEVSGTVISAEDAMPVIGASVIVKGTTTGTVTDYDGKFSLNVPTSAKTLVISYIGMESQEVAIVPNMKVTLKSDTQNLEEVVVTGYGVMKKAAFTGAAQVVGGDNLTKRTDANFMKSLEGSVAGLQISSFTGQPGAFAATTIRGKGSVNSGTEPLYVIDGIAIYSDKMGVNSASGSGDMAASPMANINPNDIESITVLKDATATAIYGARAANGVIVVTTKKGAQGKARFNFSAKAGTSFVNALDHNYETVNLDRYKDIWKEGILNAGMAENMDEAGSVLNNYVNSWYGVNLAENIQSVDWLDAVLQNGTTQDYNLSVQGGNESMRYYISGGYFENTGVLIGTGMKRYSGRLSLDGNQGRLGYGLSVSGALSDIDNSMTESQYINPIVAVYDLRPFQQIRNADGSYNLDAYYNPVAINDKENGDKRNQKQTTLVVNPYVTYKLTDNLTWKTNAGLSLIDLNEFFYSSKYNPQYSDSGMMGEKNLERATTYSITNTLNFVNTFNEVHNVNVLLGQEAQKVAFNRVYAAASGYPSDAVFELDNASTPVSAGSMKKASTLSSFFMNAEYNYNNKYYGSASLRYDGSSRFGANNKWAPFWSLGAKYRISEEDFMENTKEWLSDLTIRGSYGTVGNQDIGYYAAMGLYSYGYSYNSKPGAVPSQIANPDLKWETVAKADIGLNAVLFNRFTVELDYYNQRTKDMIFDVPLSFTTGFSSVMKNVGEMENQGFEFLVNTNVMNANDFRWDINLTGTLNRNKIVKLATDKPIENTTTIRKVGEAYNTFYMAEYAGVDPETGSPLWYKGKEGKETTSNINEAGQRIVGSADPKFYGGVGMNFKYKNFDLSLDASYTLGNKVYNSGFSYDMQVGHYFLGPVSNYVYENRWQKPGDITNVPKFEAGSSSNAEAHSTRFLMSGSYLRMKSIVFGYTLPTKLLAQAGISNLRVYASADNLFTITSSDYIGFDPQTRPTGFQSWSYPVPTNIMFGINLGF</sequence>
<feature type="domain" description="TonB-dependent receptor plug" evidence="10">
    <location>
        <begin position="115"/>
        <end position="237"/>
    </location>
</feature>
<dbReference type="InterPro" id="IPR023996">
    <property type="entry name" value="TonB-dep_OMP_SusC/RagA"/>
</dbReference>
<feature type="signal peptide" evidence="9">
    <location>
        <begin position="1"/>
        <end position="20"/>
    </location>
</feature>
<evidence type="ECO:0000256" key="7">
    <source>
        <dbReference type="ARBA" id="ARBA00023237"/>
    </source>
</evidence>
<keyword evidence="3 8" id="KW-1134">Transmembrane beta strand</keyword>